<keyword evidence="5 9" id="KW-0812">Transmembrane</keyword>
<feature type="compositionally biased region" description="Low complexity" evidence="8">
    <location>
        <begin position="325"/>
        <end position="336"/>
    </location>
</feature>
<proteinExistence type="inferred from homology"/>
<evidence type="ECO:0000256" key="9">
    <source>
        <dbReference type="SAM" id="Phobius"/>
    </source>
</evidence>
<keyword evidence="4" id="KW-0808">Transferase</keyword>
<dbReference type="InterPro" id="IPR001173">
    <property type="entry name" value="Glyco_trans_2-like"/>
</dbReference>
<dbReference type="OrthoDB" id="9811884at2"/>
<keyword evidence="7 9" id="KW-0472">Membrane</keyword>
<protein>
    <submittedName>
        <fullName evidence="11">Dolichol-phosphate mannosyltransferase</fullName>
    </submittedName>
</protein>
<evidence type="ECO:0000256" key="8">
    <source>
        <dbReference type="SAM" id="MobiDB-lite"/>
    </source>
</evidence>
<dbReference type="AlphaFoldDB" id="A0A4Q7X5E8"/>
<dbReference type="Gene3D" id="3.90.550.10">
    <property type="entry name" value="Spore Coat Polysaccharide Biosynthesis Protein SpsA, Chain A"/>
    <property type="match status" value="1"/>
</dbReference>
<feature type="transmembrane region" description="Helical" evidence="9">
    <location>
        <begin position="267"/>
        <end position="291"/>
    </location>
</feature>
<feature type="domain" description="Glycosyltransferase 2-like" evidence="10">
    <location>
        <begin position="8"/>
        <end position="170"/>
    </location>
</feature>
<gene>
    <name evidence="11" type="ORF">EV645_0543</name>
</gene>
<comment type="subcellular location">
    <subcellularLocation>
        <location evidence="1">Membrane</location>
        <topology evidence="1">Multi-pass membrane protein</topology>
    </subcellularLocation>
</comment>
<dbReference type="CDD" id="cd04187">
    <property type="entry name" value="DPM1_like_bac"/>
    <property type="match status" value="1"/>
</dbReference>
<keyword evidence="3 11" id="KW-0328">Glycosyltransferase</keyword>
<evidence type="ECO:0000256" key="7">
    <source>
        <dbReference type="ARBA" id="ARBA00023136"/>
    </source>
</evidence>
<dbReference type="RefSeq" id="WP_130439385.1">
    <property type="nucleotide sequence ID" value="NZ_SHKR01000011.1"/>
</dbReference>
<dbReference type="PANTHER" id="PTHR48090">
    <property type="entry name" value="UNDECAPRENYL-PHOSPHATE 4-DEOXY-4-FORMAMIDO-L-ARABINOSE TRANSFERASE-RELATED"/>
    <property type="match status" value="1"/>
</dbReference>
<accession>A0A4Q7X5E8</accession>
<dbReference type="InterPro" id="IPR029044">
    <property type="entry name" value="Nucleotide-diphossugar_trans"/>
</dbReference>
<dbReference type="PANTHER" id="PTHR48090:SF1">
    <property type="entry name" value="PROPHAGE BACTOPRENOL GLUCOSYL TRANSFERASE HOMOLOG"/>
    <property type="match status" value="1"/>
</dbReference>
<evidence type="ECO:0000313" key="11">
    <source>
        <dbReference type="EMBL" id="RZU18351.1"/>
    </source>
</evidence>
<sequence length="342" mass="38082">MRDHPELSVVVPMYDEEEVLPIFFERMHPLLDGLGITYELLVVDDGSRDKTAALLLAAAEDWPQLRVVRLLRNSGHQAAQSAGFRRARGQYVVTIDADLQDPPEVIAEFLQAVNEQDVDVVYGVRSDRSSDSWAKRTSARLYYRLMCRLVGKDIPFDAADFRLVTRRVVDAVNALPDDGRVFRLVIPWLGFPSAEVRYVRAERAAGTTKYNFSKMLRLAFDSVTAFSAAPLRLATWLGLLGGAMSGLFVVGALVIKLTGRSIPGWTSTVLAVSVIGAIQLLCLGLLGEYVARLFQSSQRRPQFLVGYDSLGDHGHQEPLHHNPQHQDPPQQNPQQHKAPSDR</sequence>
<evidence type="ECO:0000256" key="6">
    <source>
        <dbReference type="ARBA" id="ARBA00022989"/>
    </source>
</evidence>
<comment type="caution">
    <text evidence="11">The sequence shown here is derived from an EMBL/GenBank/DDBJ whole genome shotgun (WGS) entry which is preliminary data.</text>
</comment>
<feature type="transmembrane region" description="Helical" evidence="9">
    <location>
        <begin position="233"/>
        <end position="255"/>
    </location>
</feature>
<keyword evidence="6 9" id="KW-1133">Transmembrane helix</keyword>
<dbReference type="GO" id="GO:0005886">
    <property type="term" value="C:plasma membrane"/>
    <property type="evidence" value="ECO:0007669"/>
    <property type="project" value="TreeGrafter"/>
</dbReference>
<evidence type="ECO:0000256" key="2">
    <source>
        <dbReference type="ARBA" id="ARBA00006739"/>
    </source>
</evidence>
<comment type="similarity">
    <text evidence="2">Belongs to the glycosyltransferase 2 family.</text>
</comment>
<dbReference type="EMBL" id="SHKR01000011">
    <property type="protein sequence ID" value="RZU18351.1"/>
    <property type="molecule type" value="Genomic_DNA"/>
</dbReference>
<dbReference type="GO" id="GO:0016757">
    <property type="term" value="F:glycosyltransferase activity"/>
    <property type="evidence" value="ECO:0007669"/>
    <property type="project" value="UniProtKB-KW"/>
</dbReference>
<reference evidence="11 12" key="1">
    <citation type="journal article" date="2015" name="Stand. Genomic Sci.">
        <title>Genomic Encyclopedia of Bacterial and Archaeal Type Strains, Phase III: the genomes of soil and plant-associated and newly described type strains.</title>
        <authorList>
            <person name="Whitman W.B."/>
            <person name="Woyke T."/>
            <person name="Klenk H.P."/>
            <person name="Zhou Y."/>
            <person name="Lilburn T.G."/>
            <person name="Beck B.J."/>
            <person name="De Vos P."/>
            <person name="Vandamme P."/>
            <person name="Eisen J.A."/>
            <person name="Garrity G."/>
            <person name="Hugenholtz P."/>
            <person name="Kyrpides N.C."/>
        </authorList>
    </citation>
    <scope>NUCLEOTIDE SEQUENCE [LARGE SCALE GENOMIC DNA]</scope>
    <source>
        <strain evidence="11 12">VKM Ac-2540</strain>
    </source>
</reference>
<evidence type="ECO:0000256" key="1">
    <source>
        <dbReference type="ARBA" id="ARBA00004141"/>
    </source>
</evidence>
<name>A0A4Q7X5E8_9ACTN</name>
<evidence type="ECO:0000256" key="3">
    <source>
        <dbReference type="ARBA" id="ARBA00022676"/>
    </source>
</evidence>
<evidence type="ECO:0000313" key="12">
    <source>
        <dbReference type="Proteomes" id="UP000292027"/>
    </source>
</evidence>
<keyword evidence="12" id="KW-1185">Reference proteome</keyword>
<evidence type="ECO:0000256" key="5">
    <source>
        <dbReference type="ARBA" id="ARBA00022692"/>
    </source>
</evidence>
<evidence type="ECO:0000256" key="4">
    <source>
        <dbReference type="ARBA" id="ARBA00022679"/>
    </source>
</evidence>
<feature type="region of interest" description="Disordered" evidence="8">
    <location>
        <begin position="312"/>
        <end position="342"/>
    </location>
</feature>
<dbReference type="Proteomes" id="UP000292027">
    <property type="component" value="Unassembled WGS sequence"/>
</dbReference>
<organism evidence="11 12">
    <name type="scientific">Kribbella rubisoli</name>
    <dbReference type="NCBI Taxonomy" id="3075929"/>
    <lineage>
        <taxon>Bacteria</taxon>
        <taxon>Bacillati</taxon>
        <taxon>Actinomycetota</taxon>
        <taxon>Actinomycetes</taxon>
        <taxon>Propionibacteriales</taxon>
        <taxon>Kribbellaceae</taxon>
        <taxon>Kribbella</taxon>
    </lineage>
</organism>
<dbReference type="Pfam" id="PF00535">
    <property type="entry name" value="Glycos_transf_2"/>
    <property type="match status" value="1"/>
</dbReference>
<dbReference type="SUPFAM" id="SSF53448">
    <property type="entry name" value="Nucleotide-diphospho-sugar transferases"/>
    <property type="match status" value="1"/>
</dbReference>
<dbReference type="InterPro" id="IPR050256">
    <property type="entry name" value="Glycosyltransferase_2"/>
</dbReference>
<evidence type="ECO:0000259" key="10">
    <source>
        <dbReference type="Pfam" id="PF00535"/>
    </source>
</evidence>